<evidence type="ECO:0000313" key="1">
    <source>
        <dbReference type="EMBL" id="KAI9921513.1"/>
    </source>
</evidence>
<organism evidence="1 2">
    <name type="scientific">Peronosclerospora sorghi</name>
    <dbReference type="NCBI Taxonomy" id="230839"/>
    <lineage>
        <taxon>Eukaryota</taxon>
        <taxon>Sar</taxon>
        <taxon>Stramenopiles</taxon>
        <taxon>Oomycota</taxon>
        <taxon>Peronosporomycetes</taxon>
        <taxon>Peronosporales</taxon>
        <taxon>Peronosporaceae</taxon>
        <taxon>Peronosclerospora</taxon>
    </lineage>
</organism>
<evidence type="ECO:0000313" key="2">
    <source>
        <dbReference type="Proteomes" id="UP001163321"/>
    </source>
</evidence>
<comment type="caution">
    <text evidence="1">The sequence shown here is derived from an EMBL/GenBank/DDBJ whole genome shotgun (WGS) entry which is preliminary data.</text>
</comment>
<gene>
    <name evidence="1" type="ORF">PsorP6_000036</name>
</gene>
<reference evidence="1 2" key="1">
    <citation type="journal article" date="2022" name="bioRxiv">
        <title>The genome of the oomycete Peronosclerospora sorghi, a cosmopolitan pathogen of maize and sorghum, is inflated with dispersed pseudogenes.</title>
        <authorList>
            <person name="Fletcher K."/>
            <person name="Martin F."/>
            <person name="Isakeit T."/>
            <person name="Cavanaugh K."/>
            <person name="Magill C."/>
            <person name="Michelmore R."/>
        </authorList>
    </citation>
    <scope>NUCLEOTIDE SEQUENCE [LARGE SCALE GENOMIC DNA]</scope>
    <source>
        <strain evidence="1">P6</strain>
    </source>
</reference>
<sequence>MSGKIVTPFKRGDLERAVRMGGNEEAIRQINVVVTSIRQAAEWGMGAVGKAFLRLLNTLPWNPDVRREYMNLIMFRRRLATLEDGVWSAGLSSPPTAGCTLGARQRDRLALLHGHGGGGGRGGDGRHSGIGGEGIRFVSGQAHDVANVLARVPAVASAVAGFDGIAFIALTAVVVVVVVATLHAVAVPLVLIIITFPLNAPVQVFGIPARFDISPQGPRSAFDRCQFLMRSSQLCRAPRQHLERAPAVVLLVHDVPLRLRVRQVILSGVKHKDLLLAREVGRGSCSTLKNATVLIDEL</sequence>
<accession>A0ACC0WUG7</accession>
<name>A0ACC0WUG7_9STRA</name>
<proteinExistence type="predicted"/>
<dbReference type="Proteomes" id="UP001163321">
    <property type="component" value="Chromosome 1"/>
</dbReference>
<dbReference type="EMBL" id="CM047580">
    <property type="protein sequence ID" value="KAI9921513.1"/>
    <property type="molecule type" value="Genomic_DNA"/>
</dbReference>
<keyword evidence="2" id="KW-1185">Reference proteome</keyword>
<protein>
    <submittedName>
        <fullName evidence="1">Uncharacterized protein</fullName>
    </submittedName>
</protein>